<protein>
    <submittedName>
        <fullName evidence="1">Uncharacterized protein</fullName>
    </submittedName>
</protein>
<keyword evidence="2" id="KW-1185">Reference proteome</keyword>
<dbReference type="EMBL" id="BPLR01006921">
    <property type="protein sequence ID" value="GIY13349.1"/>
    <property type="molecule type" value="Genomic_DNA"/>
</dbReference>
<accession>A0AAV4QWZ2</accession>
<name>A0AAV4QWZ2_CAEEX</name>
<proteinExistence type="predicted"/>
<organism evidence="1 2">
    <name type="scientific">Caerostris extrusa</name>
    <name type="common">Bark spider</name>
    <name type="synonym">Caerostris bankana</name>
    <dbReference type="NCBI Taxonomy" id="172846"/>
    <lineage>
        <taxon>Eukaryota</taxon>
        <taxon>Metazoa</taxon>
        <taxon>Ecdysozoa</taxon>
        <taxon>Arthropoda</taxon>
        <taxon>Chelicerata</taxon>
        <taxon>Arachnida</taxon>
        <taxon>Araneae</taxon>
        <taxon>Araneomorphae</taxon>
        <taxon>Entelegynae</taxon>
        <taxon>Araneoidea</taxon>
        <taxon>Araneidae</taxon>
        <taxon>Caerostris</taxon>
    </lineage>
</organism>
<comment type="caution">
    <text evidence="1">The sequence shown here is derived from an EMBL/GenBank/DDBJ whole genome shotgun (WGS) entry which is preliminary data.</text>
</comment>
<dbReference type="AlphaFoldDB" id="A0AAV4QWZ2"/>
<dbReference type="Proteomes" id="UP001054945">
    <property type="component" value="Unassembled WGS sequence"/>
</dbReference>
<gene>
    <name evidence="1" type="ORF">CEXT_595211</name>
</gene>
<evidence type="ECO:0000313" key="2">
    <source>
        <dbReference type="Proteomes" id="UP001054945"/>
    </source>
</evidence>
<sequence>MEVELVRQRTITKTTKELQRERRCTTTWQREKTKSTREVIVRERTRKPPERPQLYKPRMVNPMEKQQKARTTTVRNKTVERTKNNKEKLLVGTIPLIREHFLPPQAKQKDLPAYIFIRSVPVIKGGRFRFVIA</sequence>
<evidence type="ECO:0000313" key="1">
    <source>
        <dbReference type="EMBL" id="GIY13349.1"/>
    </source>
</evidence>
<reference evidence="1 2" key="1">
    <citation type="submission" date="2021-06" db="EMBL/GenBank/DDBJ databases">
        <title>Caerostris extrusa draft genome.</title>
        <authorList>
            <person name="Kono N."/>
            <person name="Arakawa K."/>
        </authorList>
    </citation>
    <scope>NUCLEOTIDE SEQUENCE [LARGE SCALE GENOMIC DNA]</scope>
</reference>